<evidence type="ECO:0000259" key="4">
    <source>
        <dbReference type="PROSITE" id="PS50280"/>
    </source>
</evidence>
<keyword evidence="2" id="KW-0808">Transferase</keyword>
<evidence type="ECO:0000256" key="3">
    <source>
        <dbReference type="ARBA" id="ARBA00022691"/>
    </source>
</evidence>
<evidence type="ECO:0000313" key="5">
    <source>
        <dbReference type="EMBL" id="EPS68203.1"/>
    </source>
</evidence>
<dbReference type="InterPro" id="IPR046341">
    <property type="entry name" value="SET_dom_sf"/>
</dbReference>
<dbReference type="EMBL" id="AUSU01002724">
    <property type="protein sequence ID" value="EPS68203.1"/>
    <property type="molecule type" value="Genomic_DNA"/>
</dbReference>
<dbReference type="Gene3D" id="3.90.1420.10">
    <property type="entry name" value="Rubisco LSMT, substrate-binding domain"/>
    <property type="match status" value="1"/>
</dbReference>
<dbReference type="InterPro" id="IPR050600">
    <property type="entry name" value="SETD3_SETD6_MTase"/>
</dbReference>
<feature type="non-terminal residue" evidence="5">
    <location>
        <position position="381"/>
    </location>
</feature>
<evidence type="ECO:0000313" key="6">
    <source>
        <dbReference type="Proteomes" id="UP000015453"/>
    </source>
</evidence>
<reference evidence="5 6" key="1">
    <citation type="journal article" date="2013" name="BMC Genomics">
        <title>The miniature genome of a carnivorous plant Genlisea aurea contains a low number of genes and short non-coding sequences.</title>
        <authorList>
            <person name="Leushkin E.V."/>
            <person name="Sutormin R.A."/>
            <person name="Nabieva E.R."/>
            <person name="Penin A.A."/>
            <person name="Kondrashov A.S."/>
            <person name="Logacheva M.D."/>
        </authorList>
    </citation>
    <scope>NUCLEOTIDE SEQUENCE [LARGE SCALE GENOMIC DNA]</scope>
</reference>
<gene>
    <name evidence="5" type="ORF">M569_06567</name>
</gene>
<feature type="domain" description="SET" evidence="4">
    <location>
        <begin position="38"/>
        <end position="258"/>
    </location>
</feature>
<dbReference type="SUPFAM" id="SSF82199">
    <property type="entry name" value="SET domain"/>
    <property type="match status" value="1"/>
</dbReference>
<protein>
    <recommendedName>
        <fullName evidence="4">SET domain-containing protein</fullName>
    </recommendedName>
</protein>
<dbReference type="CDD" id="cd10527">
    <property type="entry name" value="SET_LSMT"/>
    <property type="match status" value="1"/>
</dbReference>
<keyword evidence="1" id="KW-0489">Methyltransferase</keyword>
<dbReference type="InterPro" id="IPR015353">
    <property type="entry name" value="Rubisco_LSMT_subst-bd"/>
</dbReference>
<dbReference type="OrthoDB" id="441812at2759"/>
<comment type="caution">
    <text evidence="5">The sequence shown here is derived from an EMBL/GenBank/DDBJ whole genome shotgun (WGS) entry which is preliminary data.</text>
</comment>
<dbReference type="AlphaFoldDB" id="S8DY43"/>
<dbReference type="InterPro" id="IPR001214">
    <property type="entry name" value="SET_dom"/>
</dbReference>
<dbReference type="Proteomes" id="UP000015453">
    <property type="component" value="Unassembled WGS sequence"/>
</dbReference>
<dbReference type="InterPro" id="IPR036464">
    <property type="entry name" value="Rubisco_LSMT_subst-bd_sf"/>
</dbReference>
<accession>S8DY43</accession>
<dbReference type="PROSITE" id="PS50280">
    <property type="entry name" value="SET"/>
    <property type="match status" value="1"/>
</dbReference>
<dbReference type="GO" id="GO:0016279">
    <property type="term" value="F:protein-lysine N-methyltransferase activity"/>
    <property type="evidence" value="ECO:0007669"/>
    <property type="project" value="TreeGrafter"/>
</dbReference>
<evidence type="ECO:0000256" key="1">
    <source>
        <dbReference type="ARBA" id="ARBA00022603"/>
    </source>
</evidence>
<name>S8DY43_9LAMI</name>
<sequence length="381" mass="42970">MEEEDAEVAGGLLRWAAAVGISDCPMDGGDHRSRCLGNSLMIFNFPEAGGRGLAAVRCLRKGEMILRVPKVALMTSDCLMAKDERLCAAFRKYPSLSRTQTLAVCLLNEVRKGKSSWWYPYIQQLPRTYDLLAHFSSSEIQAFQIDDAIWSAERAVLRATSEWKEATPLMKELCFRPQFLTFKAWLWASSTISSRTMHIPWDSAGCLCPVGDFFNYAPPQQEEDSSTSVARYDEITSCYCFCSNRNYDAGDQVLLSYGAYTNLELIEHYGFLLRNNSNDKAFIPLEPEILALCPWPPETLYISRDGKPSFALLSTLRLWATPIGRRRWAKQLVYSGNPLSEENEEAVRGKMIDLCCALLSKCSTSIDEDEGLVHEIEKKVD</sequence>
<proteinExistence type="predicted"/>
<dbReference type="PANTHER" id="PTHR13271:SF91">
    <property type="entry name" value="PROTEIN SET DOMAIN GROUP 40"/>
    <property type="match status" value="1"/>
</dbReference>
<evidence type="ECO:0000256" key="2">
    <source>
        <dbReference type="ARBA" id="ARBA00022679"/>
    </source>
</evidence>
<dbReference type="Pfam" id="PF09273">
    <property type="entry name" value="Rubis-subs-bind"/>
    <property type="match status" value="1"/>
</dbReference>
<keyword evidence="3" id="KW-0949">S-adenosyl-L-methionine</keyword>
<keyword evidence="6" id="KW-1185">Reference proteome</keyword>
<dbReference type="Gene3D" id="3.90.1410.10">
    <property type="entry name" value="set domain protein methyltransferase, domain 1"/>
    <property type="match status" value="1"/>
</dbReference>
<dbReference type="PANTHER" id="PTHR13271">
    <property type="entry name" value="UNCHARACTERIZED PUTATIVE METHYLTRANSFERASE"/>
    <property type="match status" value="1"/>
</dbReference>
<organism evidence="5 6">
    <name type="scientific">Genlisea aurea</name>
    <dbReference type="NCBI Taxonomy" id="192259"/>
    <lineage>
        <taxon>Eukaryota</taxon>
        <taxon>Viridiplantae</taxon>
        <taxon>Streptophyta</taxon>
        <taxon>Embryophyta</taxon>
        <taxon>Tracheophyta</taxon>
        <taxon>Spermatophyta</taxon>
        <taxon>Magnoliopsida</taxon>
        <taxon>eudicotyledons</taxon>
        <taxon>Gunneridae</taxon>
        <taxon>Pentapetalae</taxon>
        <taxon>asterids</taxon>
        <taxon>lamiids</taxon>
        <taxon>Lamiales</taxon>
        <taxon>Lentibulariaceae</taxon>
        <taxon>Genlisea</taxon>
    </lineage>
</organism>
<dbReference type="GO" id="GO:0032259">
    <property type="term" value="P:methylation"/>
    <property type="evidence" value="ECO:0007669"/>
    <property type="project" value="UniProtKB-KW"/>
</dbReference>